<protein>
    <submittedName>
        <fullName evidence="3">Uncharacterized protein</fullName>
    </submittedName>
</protein>
<gene>
    <name evidence="3" type="ORF">C0Z18_10530</name>
</gene>
<reference evidence="3 4" key="1">
    <citation type="submission" date="2018-01" db="EMBL/GenBank/DDBJ databases">
        <title>Whole genome analyses suggest that Burkholderia sensu lato contains two further novel genera in the rhizoxinica-symbiotica group Mycetohabitans gen. nov., and Trinickia gen. nov.: implications for the evolution of diazotrophy and nodulation in the Burkholderiaceae.</title>
        <authorList>
            <person name="Estrada-de los Santos P."/>
            <person name="Palmer M."/>
            <person name="Chavez-Ramirez B."/>
            <person name="Beukes C."/>
            <person name="Steenkamp E.T."/>
            <person name="Hirsch A.M."/>
            <person name="Manyaka P."/>
            <person name="Maluk M."/>
            <person name="Lafos M."/>
            <person name="Crook M."/>
            <person name="Gross E."/>
            <person name="Simon M.F."/>
            <person name="Bueno dos Reis Junior F."/>
            <person name="Poole P.S."/>
            <person name="Venter S.N."/>
            <person name="James E.K."/>
        </authorList>
    </citation>
    <scope>NUCLEOTIDE SEQUENCE [LARGE SCALE GENOMIC DNA]</scope>
    <source>
        <strain evidence="3 4">GIMN1.004</strain>
    </source>
</reference>
<accession>A0A2N7VT92</accession>
<feature type="signal peptide" evidence="2">
    <location>
        <begin position="1"/>
        <end position="21"/>
    </location>
</feature>
<dbReference type="AlphaFoldDB" id="A0A2N7VT92"/>
<proteinExistence type="predicted"/>
<feature type="region of interest" description="Disordered" evidence="1">
    <location>
        <begin position="45"/>
        <end position="91"/>
    </location>
</feature>
<name>A0A2N7VT92_9BURK</name>
<comment type="caution">
    <text evidence="3">The sequence shown here is derived from an EMBL/GenBank/DDBJ whole genome shotgun (WGS) entry which is preliminary data.</text>
</comment>
<evidence type="ECO:0000313" key="3">
    <source>
        <dbReference type="EMBL" id="PMS20370.1"/>
    </source>
</evidence>
<evidence type="ECO:0000256" key="2">
    <source>
        <dbReference type="SAM" id="SignalP"/>
    </source>
</evidence>
<evidence type="ECO:0000313" key="4">
    <source>
        <dbReference type="Proteomes" id="UP000235616"/>
    </source>
</evidence>
<evidence type="ECO:0000256" key="1">
    <source>
        <dbReference type="SAM" id="MobiDB-lite"/>
    </source>
</evidence>
<keyword evidence="2" id="KW-0732">Signal</keyword>
<sequence length="258" mass="27229">MRKFGWLTPCAAALVCIGVSAGIAAKAATQPLYWYDGATKTPLFRQPQLDRAPSGPATKLRAARDSASDPASAERGDAGGPPLTAYSTGANPRASRLMRQAPGIVFALDDGASLAPVRAWLAERRLRAEPIASGTLFKVGSITGEHALVLANALFESGLVKYAQPNWVIDLDRHAPPERNIERAMSEALSTPKKRCAALDAAISQAVMDRRGSRTVGPDAHASPGPRSANTALGPNDGRFADKQTSLETEYAKLGCAR</sequence>
<keyword evidence="4" id="KW-1185">Reference proteome</keyword>
<feature type="compositionally biased region" description="Basic and acidic residues" evidence="1">
    <location>
        <begin position="62"/>
        <end position="77"/>
    </location>
</feature>
<feature type="region of interest" description="Disordered" evidence="1">
    <location>
        <begin position="209"/>
        <end position="242"/>
    </location>
</feature>
<organism evidence="3 4">
    <name type="scientific">Trinickia dabaoshanensis</name>
    <dbReference type="NCBI Taxonomy" id="564714"/>
    <lineage>
        <taxon>Bacteria</taxon>
        <taxon>Pseudomonadati</taxon>
        <taxon>Pseudomonadota</taxon>
        <taxon>Betaproteobacteria</taxon>
        <taxon>Burkholderiales</taxon>
        <taxon>Burkholderiaceae</taxon>
        <taxon>Trinickia</taxon>
    </lineage>
</organism>
<feature type="chain" id="PRO_5014905594" evidence="2">
    <location>
        <begin position="22"/>
        <end position="258"/>
    </location>
</feature>
<dbReference type="Proteomes" id="UP000235616">
    <property type="component" value="Unassembled WGS sequence"/>
</dbReference>
<dbReference type="EMBL" id="PNYA01000008">
    <property type="protein sequence ID" value="PMS20370.1"/>
    <property type="molecule type" value="Genomic_DNA"/>
</dbReference>